<accession>B6A978</accession>
<evidence type="ECO:0000256" key="1">
    <source>
        <dbReference type="SAM" id="Phobius"/>
    </source>
</evidence>
<keyword evidence="1" id="KW-0472">Membrane</keyword>
<name>B6A978_CRYMR</name>
<evidence type="ECO:0000313" key="2">
    <source>
        <dbReference type="EMBL" id="EEA04769.1"/>
    </source>
</evidence>
<proteinExistence type="predicted"/>
<dbReference type="VEuPathDB" id="CryptoDB:CMU_038350"/>
<dbReference type="GeneID" id="6994231"/>
<dbReference type="EMBL" id="DS989726">
    <property type="protein sequence ID" value="EEA04769.1"/>
    <property type="molecule type" value="Genomic_DNA"/>
</dbReference>
<feature type="transmembrane region" description="Helical" evidence="1">
    <location>
        <begin position="7"/>
        <end position="29"/>
    </location>
</feature>
<dbReference type="RefSeq" id="XP_002139118.1">
    <property type="nucleotide sequence ID" value="XM_002139082.1"/>
</dbReference>
<dbReference type="OrthoDB" id="341050at2759"/>
<dbReference type="AlphaFoldDB" id="B6A978"/>
<keyword evidence="1" id="KW-0812">Transmembrane</keyword>
<reference evidence="2" key="1">
    <citation type="submission" date="2008-06" db="EMBL/GenBank/DDBJ databases">
        <authorList>
            <person name="Lorenzi H."/>
            <person name="Inman J."/>
            <person name="Miller J."/>
            <person name="Schobel S."/>
            <person name="Amedeo P."/>
            <person name="Caler E.V."/>
            <person name="da Silva J."/>
        </authorList>
    </citation>
    <scope>NUCLEOTIDE SEQUENCE [LARGE SCALE GENOMIC DNA]</scope>
    <source>
        <strain evidence="2">RN66</strain>
    </source>
</reference>
<protein>
    <submittedName>
        <fullName evidence="2">Uncharacterized protein</fullName>
    </submittedName>
</protein>
<keyword evidence="1" id="KW-1133">Transmembrane helix</keyword>
<sequence length="944" mass="109162">MHAIYGALLRVILSLLIPVISNLPILYLYNLSLGFEFHKIEFLDTSIRDILSLLSPNSQKSMKTIQSSFTYKLSEKICLEQLKLTNSSFNSKYIDIWNYILELENLGNDQTDKSFELLLKSKETTPMEILLTLIQAMKTTIVQREQIDRINSSSEIGRFVPMLHITSKFLDIIPLTNIFLSLPEYMKIEENYNNDSILNKCNEVTNEILSLDITSEGYIKYLTRISPDIITAKDIYQNIPINLTSEEYNKNLSKAIINISQSKLFLNIRECRIFTENLVTRFMLRGNTRFLSSSILNYTIEYNRDLELMTHIFKSLIILVNRELQGKLVLHTIQDVVKNHSSITKNGDIYISRLSIFQIYVIISKYCIIESNTRSLDKYFLKKSIFCINRPLFSIECSLPFLDAILFNITKSMELLRIDSYKEESDILNFTKQSCNNSKERLIFVDFINIILTYTCQQWESQDSLSFSLPLACIIVKLMAITTYLHPINKSLEIFMRNYQMTTNGIHIRLRHIDPIIRCSAMHLGQMYFNILDDLNPKVSNENLTIEKPPKFEELDYLDLDIVSTLDLIKQSLKPVKIKDFPSDKVIINSNVQQIIQKNNIFNHECKNRNETSESVENFNSSQDDELFWQKYPDLEPLSSANNDDNTKFPNNTIFGEVQIRNVKQALEFLNKYTKETPQTEFNTETVDNIIKVLPQVIKSDKSDYNYIIQPLINKLLSLNISDGNDIDIIAALSTLVESKPNETSTRLIKYSCSLDNAISMDRKVIIINSLQVACENLANSLTDTVKNVHKPIKYQNKVTNLFSPLALQWSSILIGEMINLIKMSDSNYDRVPSIYIIALIELYNKILSNLGANNIDKDQINIFGLEICFAFNNTHYMWKDTSVRKCLYNLIIRILLISANSTDSGLLRNLKKLKLWAEMCKDYENNSDCYTLLDNICSYIHKI</sequence>
<keyword evidence="3" id="KW-1185">Reference proteome</keyword>
<evidence type="ECO:0000313" key="3">
    <source>
        <dbReference type="Proteomes" id="UP000001460"/>
    </source>
</evidence>
<dbReference type="Proteomes" id="UP000001460">
    <property type="component" value="Unassembled WGS sequence"/>
</dbReference>
<gene>
    <name evidence="2" type="ORF">CMU_038350</name>
</gene>
<organism evidence="2 3">
    <name type="scientific">Cryptosporidium muris (strain RN66)</name>
    <dbReference type="NCBI Taxonomy" id="441375"/>
    <lineage>
        <taxon>Eukaryota</taxon>
        <taxon>Sar</taxon>
        <taxon>Alveolata</taxon>
        <taxon>Apicomplexa</taxon>
        <taxon>Conoidasida</taxon>
        <taxon>Coccidia</taxon>
        <taxon>Eucoccidiorida</taxon>
        <taxon>Eimeriorina</taxon>
        <taxon>Cryptosporidiidae</taxon>
        <taxon>Cryptosporidium</taxon>
    </lineage>
</organism>